<dbReference type="PANTHER" id="PTHR46170">
    <property type="entry name" value="GATOR COMPLEX PROTEIN WDR59"/>
    <property type="match status" value="1"/>
</dbReference>
<gene>
    <name evidence="4" type="primary">AlNc14C282G10129</name>
    <name evidence="4" type="ORF">ALNC14_113620</name>
</gene>
<name>F0WUY2_9STRA</name>
<evidence type="ECO:0000256" key="2">
    <source>
        <dbReference type="ARBA" id="ARBA00022737"/>
    </source>
</evidence>
<dbReference type="SUPFAM" id="SSF50978">
    <property type="entry name" value="WD40 repeat-like"/>
    <property type="match status" value="1"/>
</dbReference>
<protein>
    <submittedName>
        <fullName evidence="4">Uncharacterized protein AlNc14C282G10129</fullName>
    </submittedName>
</protein>
<evidence type="ECO:0000313" key="4">
    <source>
        <dbReference type="EMBL" id="CCA25218.1"/>
    </source>
</evidence>
<dbReference type="InterPro" id="IPR015943">
    <property type="entry name" value="WD40/YVTN_repeat-like_dom_sf"/>
</dbReference>
<dbReference type="InterPro" id="IPR036322">
    <property type="entry name" value="WD40_repeat_dom_sf"/>
</dbReference>
<proteinExistence type="predicted"/>
<dbReference type="Gene3D" id="2.130.10.10">
    <property type="entry name" value="YVTN repeat-like/Quinoprotein amine dehydrogenase"/>
    <property type="match status" value="2"/>
</dbReference>
<dbReference type="GO" id="GO:0035859">
    <property type="term" value="C:Seh1-associated complex"/>
    <property type="evidence" value="ECO:0007669"/>
    <property type="project" value="TreeGrafter"/>
</dbReference>
<dbReference type="GO" id="GO:0034198">
    <property type="term" value="P:cellular response to amino acid starvation"/>
    <property type="evidence" value="ECO:0007669"/>
    <property type="project" value="TreeGrafter"/>
</dbReference>
<dbReference type="GO" id="GO:1904263">
    <property type="term" value="P:positive regulation of TORC1 signaling"/>
    <property type="evidence" value="ECO:0007669"/>
    <property type="project" value="TreeGrafter"/>
</dbReference>
<organism evidence="4">
    <name type="scientific">Albugo laibachii Nc14</name>
    <dbReference type="NCBI Taxonomy" id="890382"/>
    <lineage>
        <taxon>Eukaryota</taxon>
        <taxon>Sar</taxon>
        <taxon>Stramenopiles</taxon>
        <taxon>Oomycota</taxon>
        <taxon>Peronosporomycetes</taxon>
        <taxon>Albuginales</taxon>
        <taxon>Albuginaceae</taxon>
        <taxon>Albugo</taxon>
    </lineage>
</organism>
<dbReference type="EMBL" id="FR824327">
    <property type="protein sequence ID" value="CCA25218.1"/>
    <property type="molecule type" value="Genomic_DNA"/>
</dbReference>
<dbReference type="HOGENOM" id="CLU_661250_0_0_1"/>
<evidence type="ECO:0000256" key="1">
    <source>
        <dbReference type="ARBA" id="ARBA00022574"/>
    </source>
</evidence>
<reference evidence="4" key="2">
    <citation type="submission" date="2011-02" db="EMBL/GenBank/DDBJ databases">
        <authorList>
            <person name="MacLean D."/>
        </authorList>
    </citation>
    <scope>NUCLEOTIDE SEQUENCE</scope>
</reference>
<keyword evidence="1 3" id="KW-0853">WD repeat</keyword>
<dbReference type="InterPro" id="IPR019775">
    <property type="entry name" value="WD40_repeat_CS"/>
</dbReference>
<dbReference type="PROSITE" id="PS00678">
    <property type="entry name" value="WD_REPEATS_1"/>
    <property type="match status" value="1"/>
</dbReference>
<dbReference type="PROSITE" id="PS50082">
    <property type="entry name" value="WD_REPEATS_2"/>
    <property type="match status" value="1"/>
</dbReference>
<reference evidence="4" key="1">
    <citation type="journal article" date="2011" name="PLoS Biol.">
        <title>Gene gain and loss during evolution of obligate parasitism in the white rust pathogen of Arabidopsis thaliana.</title>
        <authorList>
            <person name="Kemen E."/>
            <person name="Gardiner A."/>
            <person name="Schultz-Larsen T."/>
            <person name="Kemen A.C."/>
            <person name="Balmuth A.L."/>
            <person name="Robert-Seilaniantz A."/>
            <person name="Bailey K."/>
            <person name="Holub E."/>
            <person name="Studholme D.J."/>
            <person name="Maclean D."/>
            <person name="Jones J.D."/>
        </authorList>
    </citation>
    <scope>NUCLEOTIDE SEQUENCE</scope>
</reference>
<dbReference type="PANTHER" id="PTHR46170:SF1">
    <property type="entry name" value="GATOR COMPLEX PROTEIN WDR59"/>
    <property type="match status" value="1"/>
</dbReference>
<accession>F0WUY2</accession>
<sequence length="416" mass="46115">MTSSHNFHDSIALCHRTAAHSSNSIGNIRSNLENVRVEYNLNANALDISCNSLAALAGSGGLHIIQLQSPFVPTMNMFHDTGSTASHVKFHGTSSFIASTSGSCVLIYDLLSTRNPTLALPTCNNVTGISWSPSNESVLAACLQSGNSLLWDLRSWSERPSIQFPVFQPSTATQIEWNPSNAHDLAIVQNGGVSIWDTRQVHNQPTVRLEDPQHLIHRVSWHPQAYEVITCSDDALVQMWDIMHPMSCRGCVTTPNPVTDIACTPFGNGFLTKSMSESFFLRLWKIGFQEVDSYSAEQVHIFNENRNDVINAFAWRSLSGGRKFQVVSLVNHNVLSLQNVDAQHVQECDMDGSYKDLGSSYEGSHASPCAVKSPDWDISMLNWHRLCRLQAIRSPLKSIQAHGPIILVVSYWKMKP</sequence>
<dbReference type="GO" id="GO:0035591">
    <property type="term" value="F:signaling adaptor activity"/>
    <property type="evidence" value="ECO:0007669"/>
    <property type="project" value="TreeGrafter"/>
</dbReference>
<feature type="repeat" description="WD" evidence="3">
    <location>
        <begin position="209"/>
        <end position="242"/>
    </location>
</feature>
<dbReference type="InterPro" id="IPR001680">
    <property type="entry name" value="WD40_rpt"/>
</dbReference>
<dbReference type="InterPro" id="IPR049567">
    <property type="entry name" value="WDR59-like"/>
</dbReference>
<keyword evidence="2" id="KW-0677">Repeat</keyword>
<evidence type="ECO:0000256" key="3">
    <source>
        <dbReference type="PROSITE-ProRule" id="PRU00221"/>
    </source>
</evidence>
<dbReference type="GO" id="GO:0005774">
    <property type="term" value="C:vacuolar membrane"/>
    <property type="evidence" value="ECO:0007669"/>
    <property type="project" value="TreeGrafter"/>
</dbReference>
<dbReference type="Pfam" id="PF00400">
    <property type="entry name" value="WD40"/>
    <property type="match status" value="1"/>
</dbReference>
<dbReference type="SMART" id="SM00320">
    <property type="entry name" value="WD40"/>
    <property type="match status" value="4"/>
</dbReference>
<dbReference type="AlphaFoldDB" id="F0WUY2"/>